<keyword evidence="4" id="KW-1185">Reference proteome</keyword>
<evidence type="ECO:0000256" key="2">
    <source>
        <dbReference type="SAM" id="SignalP"/>
    </source>
</evidence>
<gene>
    <name evidence="3" type="ORF">GA0070620_3549</name>
</gene>
<feature type="compositionally biased region" description="Low complexity" evidence="1">
    <location>
        <begin position="26"/>
        <end position="53"/>
    </location>
</feature>
<dbReference type="EMBL" id="LT598496">
    <property type="protein sequence ID" value="SBV28017.1"/>
    <property type="molecule type" value="Genomic_DNA"/>
</dbReference>
<evidence type="ECO:0008006" key="5">
    <source>
        <dbReference type="Google" id="ProtNLM"/>
    </source>
</evidence>
<reference evidence="4" key="1">
    <citation type="submission" date="2016-06" db="EMBL/GenBank/DDBJ databases">
        <authorList>
            <person name="Varghese N."/>
            <person name="Submissions Spin"/>
        </authorList>
    </citation>
    <scope>NUCLEOTIDE SEQUENCE [LARGE SCALE GENOMIC DNA]</scope>
    <source>
        <strain evidence="4">DSM 45344</strain>
    </source>
</reference>
<evidence type="ECO:0000256" key="1">
    <source>
        <dbReference type="SAM" id="MobiDB-lite"/>
    </source>
</evidence>
<evidence type="ECO:0000313" key="3">
    <source>
        <dbReference type="EMBL" id="SBV28017.1"/>
    </source>
</evidence>
<dbReference type="Proteomes" id="UP000199393">
    <property type="component" value="Chromosome I"/>
</dbReference>
<dbReference type="AlphaFoldDB" id="A0A1C3N613"/>
<dbReference type="PROSITE" id="PS51257">
    <property type="entry name" value="PROKAR_LIPOPROTEIN"/>
    <property type="match status" value="1"/>
</dbReference>
<dbReference type="RefSeq" id="WP_091592292.1">
    <property type="nucleotide sequence ID" value="NZ_JBHRWG010000004.1"/>
</dbReference>
<organism evidence="3 4">
    <name type="scientific">Micromonospora krabiensis</name>
    <dbReference type="NCBI Taxonomy" id="307121"/>
    <lineage>
        <taxon>Bacteria</taxon>
        <taxon>Bacillati</taxon>
        <taxon>Actinomycetota</taxon>
        <taxon>Actinomycetes</taxon>
        <taxon>Micromonosporales</taxon>
        <taxon>Micromonosporaceae</taxon>
        <taxon>Micromonospora</taxon>
    </lineage>
</organism>
<sequence>MTVRRLGAGLLAAALFTPGLAACNATGTPGTSASPSASASASGTGTPSGSAGPVDGDAKQALLASTTAIREGNFRFTMSGAGSRAEGQVHEPSQSASMRVAVGDASSDLSMTLDVIHYRPDSWVKVELGGKAAGSVPGLDRLNLGKYQHLDQTRIKGNRNLGFDFEKLDPAGSEVLTQSVTEVRRTGEGAYAGTIDLSKAAQAGSMDASVITALGQQAQSVPFTAKVDPQGRLSELVVQIPAAGQSKAQEVRVTYSDYGTATAAQKPPASEVVEAPAELYNLFN</sequence>
<name>A0A1C3N613_9ACTN</name>
<accession>A0A1C3N613</accession>
<feature type="region of interest" description="Disordered" evidence="1">
    <location>
        <begin position="26"/>
        <end position="56"/>
    </location>
</feature>
<feature type="signal peptide" evidence="2">
    <location>
        <begin position="1"/>
        <end position="21"/>
    </location>
</feature>
<protein>
    <recommendedName>
        <fullName evidence="5">Lipoprotein</fullName>
    </recommendedName>
</protein>
<keyword evidence="2" id="KW-0732">Signal</keyword>
<evidence type="ECO:0000313" key="4">
    <source>
        <dbReference type="Proteomes" id="UP000199393"/>
    </source>
</evidence>
<proteinExistence type="predicted"/>
<dbReference type="PATRIC" id="fig|307121.4.peg.3620"/>
<dbReference type="OrthoDB" id="3359779at2"/>
<feature type="chain" id="PRO_5038512259" description="Lipoprotein" evidence="2">
    <location>
        <begin position="22"/>
        <end position="284"/>
    </location>
</feature>